<organism evidence="6 7">
    <name type="scientific">Micromonospora coerulea</name>
    <dbReference type="NCBI Taxonomy" id="47856"/>
    <lineage>
        <taxon>Bacteria</taxon>
        <taxon>Bacillati</taxon>
        <taxon>Actinomycetota</taxon>
        <taxon>Actinomycetes</taxon>
        <taxon>Micromonosporales</taxon>
        <taxon>Micromonosporaceae</taxon>
        <taxon>Micromonospora</taxon>
    </lineage>
</organism>
<reference evidence="7" key="1">
    <citation type="journal article" date="2019" name="Int. J. Syst. Evol. Microbiol.">
        <title>The Global Catalogue of Microorganisms (GCM) 10K type strain sequencing project: providing services to taxonomists for standard genome sequencing and annotation.</title>
        <authorList>
            <consortium name="The Broad Institute Genomics Platform"/>
            <consortium name="The Broad Institute Genome Sequencing Center for Infectious Disease"/>
            <person name="Wu L."/>
            <person name="Ma J."/>
        </authorList>
    </citation>
    <scope>NUCLEOTIDE SEQUENCE [LARGE SCALE GENOMIC DNA]</scope>
    <source>
        <strain evidence="7">JCM 3175</strain>
    </source>
</reference>
<protein>
    <submittedName>
        <fullName evidence="6">Uncharacterized protein</fullName>
    </submittedName>
</protein>
<evidence type="ECO:0000313" key="6">
    <source>
        <dbReference type="EMBL" id="GAA4580092.1"/>
    </source>
</evidence>
<dbReference type="EMBL" id="BAABGU010000055">
    <property type="protein sequence ID" value="GAA4580092.1"/>
    <property type="molecule type" value="Genomic_DNA"/>
</dbReference>
<evidence type="ECO:0000256" key="3">
    <source>
        <dbReference type="ARBA" id="ARBA00022989"/>
    </source>
</evidence>
<keyword evidence="3 5" id="KW-1133">Transmembrane helix</keyword>
<dbReference type="Gene3D" id="1.10.3720.10">
    <property type="entry name" value="MetI-like"/>
    <property type="match status" value="1"/>
</dbReference>
<keyword evidence="4 5" id="KW-0472">Membrane</keyword>
<keyword evidence="2 5" id="KW-0812">Transmembrane</keyword>
<evidence type="ECO:0000313" key="7">
    <source>
        <dbReference type="Proteomes" id="UP001500307"/>
    </source>
</evidence>
<dbReference type="RefSeq" id="WP_346124971.1">
    <property type="nucleotide sequence ID" value="NZ_BAABGU010000055.1"/>
</dbReference>
<sequence>MIHLFQEAFQFLHMGFASAMAWLLFVIILVITVVQVKLSNRFVYYEGEDQ</sequence>
<feature type="transmembrane region" description="Helical" evidence="5">
    <location>
        <begin position="12"/>
        <end position="34"/>
    </location>
</feature>
<dbReference type="InterPro" id="IPR035906">
    <property type="entry name" value="MetI-like_sf"/>
</dbReference>
<evidence type="ECO:0000256" key="4">
    <source>
        <dbReference type="ARBA" id="ARBA00023136"/>
    </source>
</evidence>
<evidence type="ECO:0000256" key="5">
    <source>
        <dbReference type="SAM" id="Phobius"/>
    </source>
</evidence>
<comment type="subcellular location">
    <subcellularLocation>
        <location evidence="1">Membrane</location>
        <topology evidence="1">Multi-pass membrane protein</topology>
    </subcellularLocation>
</comment>
<comment type="caution">
    <text evidence="6">The sequence shown here is derived from an EMBL/GenBank/DDBJ whole genome shotgun (WGS) entry which is preliminary data.</text>
</comment>
<dbReference type="Proteomes" id="UP001500307">
    <property type="component" value="Unassembled WGS sequence"/>
</dbReference>
<accession>A0ABP8T6T1</accession>
<proteinExistence type="predicted"/>
<gene>
    <name evidence="6" type="ORF">GCM10023176_59010</name>
</gene>
<evidence type="ECO:0000256" key="1">
    <source>
        <dbReference type="ARBA" id="ARBA00004141"/>
    </source>
</evidence>
<evidence type="ECO:0000256" key="2">
    <source>
        <dbReference type="ARBA" id="ARBA00022692"/>
    </source>
</evidence>
<name>A0ABP8T6T1_9ACTN</name>
<keyword evidence="7" id="KW-1185">Reference proteome</keyword>